<proteinExistence type="predicted"/>
<dbReference type="EMBL" id="JBBPBN010000011">
    <property type="protein sequence ID" value="KAK9029588.1"/>
    <property type="molecule type" value="Genomic_DNA"/>
</dbReference>
<evidence type="ECO:0000313" key="1">
    <source>
        <dbReference type="EMBL" id="KAK9029588.1"/>
    </source>
</evidence>
<dbReference type="Proteomes" id="UP001396334">
    <property type="component" value="Unassembled WGS sequence"/>
</dbReference>
<sequence>MIQWKGEILAFGDLKFLASRASPVVLLECGLGIGTGHETAEARLLIQNQGNHPRLRANCLAPLKSCSVHWINKEDEDLGGKHWNRKY</sequence>
<protein>
    <submittedName>
        <fullName evidence="1">Uncharacterized protein</fullName>
    </submittedName>
</protein>
<evidence type="ECO:0000313" key="2">
    <source>
        <dbReference type="Proteomes" id="UP001396334"/>
    </source>
</evidence>
<keyword evidence="2" id="KW-1185">Reference proteome</keyword>
<gene>
    <name evidence="1" type="ORF">V6N11_026700</name>
</gene>
<organism evidence="1 2">
    <name type="scientific">Hibiscus sabdariffa</name>
    <name type="common">roselle</name>
    <dbReference type="NCBI Taxonomy" id="183260"/>
    <lineage>
        <taxon>Eukaryota</taxon>
        <taxon>Viridiplantae</taxon>
        <taxon>Streptophyta</taxon>
        <taxon>Embryophyta</taxon>
        <taxon>Tracheophyta</taxon>
        <taxon>Spermatophyta</taxon>
        <taxon>Magnoliopsida</taxon>
        <taxon>eudicotyledons</taxon>
        <taxon>Gunneridae</taxon>
        <taxon>Pentapetalae</taxon>
        <taxon>rosids</taxon>
        <taxon>malvids</taxon>
        <taxon>Malvales</taxon>
        <taxon>Malvaceae</taxon>
        <taxon>Malvoideae</taxon>
        <taxon>Hibiscus</taxon>
    </lineage>
</organism>
<accession>A0ABR2SX97</accession>
<comment type="caution">
    <text evidence="1">The sequence shown here is derived from an EMBL/GenBank/DDBJ whole genome shotgun (WGS) entry which is preliminary data.</text>
</comment>
<reference evidence="1 2" key="1">
    <citation type="journal article" date="2024" name="G3 (Bethesda)">
        <title>Genome assembly of Hibiscus sabdariffa L. provides insights into metabolisms of medicinal natural products.</title>
        <authorList>
            <person name="Kim T."/>
        </authorList>
    </citation>
    <scope>NUCLEOTIDE SEQUENCE [LARGE SCALE GENOMIC DNA]</scope>
    <source>
        <strain evidence="1">TK-2024</strain>
        <tissue evidence="1">Old leaves</tissue>
    </source>
</reference>
<name>A0ABR2SX97_9ROSI</name>